<keyword evidence="7" id="KW-0594">Phospholipid biosynthesis</keyword>
<evidence type="ECO:0000256" key="3">
    <source>
        <dbReference type="ARBA" id="ARBA00022553"/>
    </source>
</evidence>
<dbReference type="Gene3D" id="3.40.50.620">
    <property type="entry name" value="HUPs"/>
    <property type="match status" value="1"/>
</dbReference>
<dbReference type="EMBL" id="QLNQ01000027">
    <property type="protein sequence ID" value="RCK59390.1"/>
    <property type="molecule type" value="Genomic_DNA"/>
</dbReference>
<organism evidence="14 15">
    <name type="scientific">Candida viswanathii</name>
    <dbReference type="NCBI Taxonomy" id="5486"/>
    <lineage>
        <taxon>Eukaryota</taxon>
        <taxon>Fungi</taxon>
        <taxon>Dikarya</taxon>
        <taxon>Ascomycota</taxon>
        <taxon>Saccharomycotina</taxon>
        <taxon>Pichiomycetes</taxon>
        <taxon>Debaryomycetaceae</taxon>
        <taxon>Candida/Lodderomyces clade</taxon>
        <taxon>Candida</taxon>
    </lineage>
</organism>
<dbReference type="EC" id="2.7.7.15" evidence="9"/>
<keyword evidence="15" id="KW-1185">Reference proteome</keyword>
<reference evidence="14 15" key="1">
    <citation type="submission" date="2018-06" db="EMBL/GenBank/DDBJ databases">
        <title>Whole genome sequencing of Candida tropicalis (genome annotated by CSBL at Korea University).</title>
        <authorList>
            <person name="Ahn J."/>
        </authorList>
    </citation>
    <scope>NUCLEOTIDE SEQUENCE [LARGE SCALE GENOMIC DNA]</scope>
    <source>
        <strain evidence="14 15">ATCC 20962</strain>
    </source>
</reference>
<evidence type="ECO:0000259" key="13">
    <source>
        <dbReference type="Pfam" id="PF01467"/>
    </source>
</evidence>
<dbReference type="STRING" id="5486.A0A367Y1G1"/>
<dbReference type="GO" id="GO:0004105">
    <property type="term" value="F:choline-phosphate cytidylyltransferase activity"/>
    <property type="evidence" value="ECO:0007669"/>
    <property type="project" value="UniProtKB-EC"/>
</dbReference>
<dbReference type="SUPFAM" id="SSF52374">
    <property type="entry name" value="Nucleotidylyl transferase"/>
    <property type="match status" value="1"/>
</dbReference>
<dbReference type="InterPro" id="IPR041723">
    <property type="entry name" value="CCT"/>
</dbReference>
<name>A0A367Y1G1_9ASCO</name>
<dbReference type="PANTHER" id="PTHR10739">
    <property type="entry name" value="CYTIDYLYLTRANSFERASE"/>
    <property type="match status" value="1"/>
</dbReference>
<sequence length="455" mass="52611">MARLTRKKTLQLENNGTPITRTLSMESISSLFKRKRKLDDDSTATSDADETLTDNIDHDKEKDKYHLDDHEGEPETKRRKIKTKEEEEFEANEKKLDEELPEELRKFRPRGFRFNLPPKDRPIRIYADGVFDLFHLGHMKQLEQAKKSFPNVELVCGIPSDIETHKRKGLTVLTDEQRCETLTHCKWVDEVIPNAPWCVTPEFLEEHKIDYVAHDDLPYASADSDDIYKPIKEQGKFLTTQRTEGISTSDIITKIVRDYDKYLMRNFSRGATRKELNVSWLKMNELEFKKHINDFRTYWMKNKTNINNVSRDLYFEIREFMKGKKLDLQQLIDNHSANNSNGGSGANSDDESSSSKVGSPLSEFASKYIGNRNKDLNGKSILNNFKDWINRDHDDDGDDEEEEEIKPIVIKPIRKTRSSSVPPTPVKKVSKSVSSTPKKTPAKKLTSAKNTPQKK</sequence>
<dbReference type="GO" id="GO:0005635">
    <property type="term" value="C:nuclear envelope"/>
    <property type="evidence" value="ECO:0007669"/>
    <property type="project" value="TreeGrafter"/>
</dbReference>
<evidence type="ECO:0000256" key="11">
    <source>
        <dbReference type="ARBA" id="ARBA00080967"/>
    </source>
</evidence>
<dbReference type="Proteomes" id="UP000253472">
    <property type="component" value="Unassembled WGS sequence"/>
</dbReference>
<dbReference type="GO" id="GO:0031210">
    <property type="term" value="F:phosphatidylcholine binding"/>
    <property type="evidence" value="ECO:0007669"/>
    <property type="project" value="TreeGrafter"/>
</dbReference>
<keyword evidence="2" id="KW-0444">Lipid biosynthesis</keyword>
<dbReference type="InterPro" id="IPR004821">
    <property type="entry name" value="Cyt_trans-like"/>
</dbReference>
<feature type="region of interest" description="Disordered" evidence="12">
    <location>
        <begin position="334"/>
        <end position="359"/>
    </location>
</feature>
<evidence type="ECO:0000313" key="14">
    <source>
        <dbReference type="EMBL" id="RCK59390.1"/>
    </source>
</evidence>
<dbReference type="OrthoDB" id="17102at2759"/>
<gene>
    <name evidence="14" type="primary">PCT1</name>
    <name evidence="14" type="ORF">Cantr_07107</name>
</gene>
<keyword evidence="8" id="KW-1208">Phospholipid metabolism</keyword>
<evidence type="ECO:0000256" key="8">
    <source>
        <dbReference type="ARBA" id="ARBA00023264"/>
    </source>
</evidence>
<feature type="domain" description="Cytidyltransferase-like" evidence="13">
    <location>
        <begin position="126"/>
        <end position="253"/>
    </location>
</feature>
<evidence type="ECO:0000256" key="7">
    <source>
        <dbReference type="ARBA" id="ARBA00023209"/>
    </source>
</evidence>
<dbReference type="PANTHER" id="PTHR10739:SF13">
    <property type="entry name" value="CHOLINE-PHOSPHATE CYTIDYLYLTRANSFERASE"/>
    <property type="match status" value="1"/>
</dbReference>
<proteinExistence type="inferred from homology"/>
<evidence type="ECO:0000256" key="9">
    <source>
        <dbReference type="ARBA" id="ARBA00026101"/>
    </source>
</evidence>
<dbReference type="NCBIfam" id="TIGR00125">
    <property type="entry name" value="cyt_tran_rel"/>
    <property type="match status" value="1"/>
</dbReference>
<evidence type="ECO:0000256" key="2">
    <source>
        <dbReference type="ARBA" id="ARBA00022516"/>
    </source>
</evidence>
<feature type="region of interest" description="Disordered" evidence="12">
    <location>
        <begin position="34"/>
        <end position="94"/>
    </location>
</feature>
<dbReference type="CDD" id="cd02174">
    <property type="entry name" value="CCT"/>
    <property type="match status" value="1"/>
</dbReference>
<keyword evidence="3" id="KW-0597">Phosphoprotein</keyword>
<dbReference type="InterPro" id="IPR045049">
    <property type="entry name" value="Pcy1-like"/>
</dbReference>
<evidence type="ECO:0000256" key="5">
    <source>
        <dbReference type="ARBA" id="ARBA00022695"/>
    </source>
</evidence>
<comment type="similarity">
    <text evidence="1">Belongs to the cytidylyltransferase family.</text>
</comment>
<evidence type="ECO:0000313" key="15">
    <source>
        <dbReference type="Proteomes" id="UP000253472"/>
    </source>
</evidence>
<feature type="compositionally biased region" description="Acidic residues" evidence="12">
    <location>
        <begin position="395"/>
        <end position="404"/>
    </location>
</feature>
<dbReference type="Pfam" id="PF01467">
    <property type="entry name" value="CTP_transf_like"/>
    <property type="match status" value="1"/>
</dbReference>
<feature type="compositionally biased region" description="Low complexity" evidence="12">
    <location>
        <begin position="431"/>
        <end position="449"/>
    </location>
</feature>
<keyword evidence="4 14" id="KW-0808">Transferase</keyword>
<evidence type="ECO:0000256" key="6">
    <source>
        <dbReference type="ARBA" id="ARBA00023098"/>
    </source>
</evidence>
<comment type="caution">
    <text evidence="14">The sequence shown here is derived from an EMBL/GenBank/DDBJ whole genome shotgun (WGS) entry which is preliminary data.</text>
</comment>
<evidence type="ECO:0000256" key="10">
    <source>
        <dbReference type="ARBA" id="ARBA00076205"/>
    </source>
</evidence>
<dbReference type="FunFam" id="3.40.50.620:FF:000147">
    <property type="entry name" value="Cholinephosphate cytidylyltransferase"/>
    <property type="match status" value="1"/>
</dbReference>
<dbReference type="AlphaFoldDB" id="A0A367Y1G1"/>
<evidence type="ECO:0000256" key="4">
    <source>
        <dbReference type="ARBA" id="ARBA00022679"/>
    </source>
</evidence>
<accession>A0A367Y1G1</accession>
<feature type="compositionally biased region" description="Basic and acidic residues" evidence="12">
    <location>
        <begin position="55"/>
        <end position="76"/>
    </location>
</feature>
<protein>
    <recommendedName>
        <fullName evidence="9">choline-phosphate cytidylyltransferase</fullName>
        <ecNumber evidence="9">2.7.7.15</ecNumber>
    </recommendedName>
    <alternativeName>
        <fullName evidence="10">CTP:phosphocholine cytidylyltransferase</fullName>
    </alternativeName>
    <alternativeName>
        <fullName evidence="11">Phosphorylcholine transferase</fullName>
    </alternativeName>
</protein>
<evidence type="ECO:0000256" key="1">
    <source>
        <dbReference type="ARBA" id="ARBA00010101"/>
    </source>
</evidence>
<evidence type="ECO:0000256" key="12">
    <source>
        <dbReference type="SAM" id="MobiDB-lite"/>
    </source>
</evidence>
<keyword evidence="5 14" id="KW-0548">Nucleotidyltransferase</keyword>
<feature type="region of interest" description="Disordered" evidence="12">
    <location>
        <begin position="393"/>
        <end position="455"/>
    </location>
</feature>
<dbReference type="InterPro" id="IPR014729">
    <property type="entry name" value="Rossmann-like_a/b/a_fold"/>
</dbReference>
<keyword evidence="6" id="KW-0443">Lipid metabolism</keyword>